<evidence type="ECO:0000256" key="1">
    <source>
        <dbReference type="SAM" id="SignalP"/>
    </source>
</evidence>
<feature type="chain" id="PRO_5029902601" description="Cnidarian restricted protein" evidence="1">
    <location>
        <begin position="20"/>
        <end position="113"/>
    </location>
</feature>
<organism evidence="2 3">
    <name type="scientific">Clytia hemisphaerica</name>
    <dbReference type="NCBI Taxonomy" id="252671"/>
    <lineage>
        <taxon>Eukaryota</taxon>
        <taxon>Metazoa</taxon>
        <taxon>Cnidaria</taxon>
        <taxon>Hydrozoa</taxon>
        <taxon>Hydroidolina</taxon>
        <taxon>Leptothecata</taxon>
        <taxon>Obeliida</taxon>
        <taxon>Clytiidae</taxon>
        <taxon>Clytia</taxon>
    </lineage>
</organism>
<keyword evidence="3" id="KW-1185">Reference proteome</keyword>
<dbReference type="EnsemblMetazoa" id="CLYHEMT006985.1">
    <property type="protein sequence ID" value="CLYHEMP006985.1"/>
    <property type="gene ID" value="CLYHEMG006985"/>
</dbReference>
<dbReference type="AlphaFoldDB" id="A0A7M5VAS2"/>
<proteinExistence type="predicted"/>
<protein>
    <recommendedName>
        <fullName evidence="4">Cnidarian restricted protein</fullName>
    </recommendedName>
</protein>
<evidence type="ECO:0000313" key="2">
    <source>
        <dbReference type="EnsemblMetazoa" id="CLYHEMP006985.1"/>
    </source>
</evidence>
<reference evidence="2" key="1">
    <citation type="submission" date="2021-01" db="UniProtKB">
        <authorList>
            <consortium name="EnsemblMetazoa"/>
        </authorList>
    </citation>
    <scope>IDENTIFICATION</scope>
</reference>
<evidence type="ECO:0000313" key="3">
    <source>
        <dbReference type="Proteomes" id="UP000594262"/>
    </source>
</evidence>
<keyword evidence="1" id="KW-0732">Signal</keyword>
<name>A0A7M5VAS2_9CNID</name>
<feature type="signal peptide" evidence="1">
    <location>
        <begin position="1"/>
        <end position="19"/>
    </location>
</feature>
<accession>A0A7M5VAS2</accession>
<evidence type="ECO:0008006" key="4">
    <source>
        <dbReference type="Google" id="ProtNLM"/>
    </source>
</evidence>
<dbReference type="Proteomes" id="UP000594262">
    <property type="component" value="Unplaced"/>
</dbReference>
<sequence>MLKIIFILGYISFGSRVLGSCRCKFPPWKDGFSWSENGPIADMTCIEITEPNDHDWNNNYFCQQKANFKEIGMQWSSAGPIPSMRCIRIIENDDTDGWDDNFLCVPHESPLPL</sequence>